<dbReference type="Proteomes" id="UP000886523">
    <property type="component" value="Unassembled WGS sequence"/>
</dbReference>
<sequence>MVWDPTVGMELSGKLNLCSPDHISLLVHRTFNWHFEYGPAENDPEFWNGTYGEDPDPDADTMMDENNVNGEEDTDKSMGKWFRTDTGEKIGGPSGVVSFTVVGTTVANQMLSLVGSLQPDPFSPAHVPHQIPQTKKSLATSPSPSRFPSPSHPLQTAIEDGDDDDDDDLLAALSPSKDKSNLAQNTQGKKSSGPGQGPHQEQSQASAANGEENLDVEAEKARKAERKRKRREEKALAKEQVGEGEQLPGKKKKMKMKGESP</sequence>
<evidence type="ECO:0000256" key="1">
    <source>
        <dbReference type="SAM" id="MobiDB-lite"/>
    </source>
</evidence>
<dbReference type="Pfam" id="PF17875">
    <property type="entry name" value="RPA43_OB"/>
    <property type="match status" value="1"/>
</dbReference>
<protein>
    <recommendedName>
        <fullName evidence="2">RPA43 OB domain-containing protein</fullName>
    </recommendedName>
</protein>
<reference evidence="3" key="1">
    <citation type="journal article" date="2020" name="Nat. Commun.">
        <title>Large-scale genome sequencing of mycorrhizal fungi provides insights into the early evolution of symbiotic traits.</title>
        <authorList>
            <person name="Miyauchi S."/>
            <person name="Kiss E."/>
            <person name="Kuo A."/>
            <person name="Drula E."/>
            <person name="Kohler A."/>
            <person name="Sanchez-Garcia M."/>
            <person name="Morin E."/>
            <person name="Andreopoulos B."/>
            <person name="Barry K.W."/>
            <person name="Bonito G."/>
            <person name="Buee M."/>
            <person name="Carver A."/>
            <person name="Chen C."/>
            <person name="Cichocki N."/>
            <person name="Clum A."/>
            <person name="Culley D."/>
            <person name="Crous P.W."/>
            <person name="Fauchery L."/>
            <person name="Girlanda M."/>
            <person name="Hayes R.D."/>
            <person name="Keri Z."/>
            <person name="LaButti K."/>
            <person name="Lipzen A."/>
            <person name="Lombard V."/>
            <person name="Magnuson J."/>
            <person name="Maillard F."/>
            <person name="Murat C."/>
            <person name="Nolan M."/>
            <person name="Ohm R.A."/>
            <person name="Pangilinan J."/>
            <person name="Pereira M.F."/>
            <person name="Perotto S."/>
            <person name="Peter M."/>
            <person name="Pfister S."/>
            <person name="Riley R."/>
            <person name="Sitrit Y."/>
            <person name="Stielow J.B."/>
            <person name="Szollosi G."/>
            <person name="Zifcakova L."/>
            <person name="Stursova M."/>
            <person name="Spatafora J.W."/>
            <person name="Tedersoo L."/>
            <person name="Vaario L.M."/>
            <person name="Yamada A."/>
            <person name="Yan M."/>
            <person name="Wang P."/>
            <person name="Xu J."/>
            <person name="Bruns T."/>
            <person name="Baldrian P."/>
            <person name="Vilgalys R."/>
            <person name="Dunand C."/>
            <person name="Henrissat B."/>
            <person name="Grigoriev I.V."/>
            <person name="Hibbett D."/>
            <person name="Nagy L.G."/>
            <person name="Martin F.M."/>
        </authorList>
    </citation>
    <scope>NUCLEOTIDE SEQUENCE</scope>
    <source>
        <strain evidence="3">UP504</strain>
    </source>
</reference>
<evidence type="ECO:0000313" key="3">
    <source>
        <dbReference type="EMBL" id="KAF9519239.1"/>
    </source>
</evidence>
<dbReference type="OrthoDB" id="10250504at2759"/>
<dbReference type="EMBL" id="MU128919">
    <property type="protein sequence ID" value="KAF9519239.1"/>
    <property type="molecule type" value="Genomic_DNA"/>
</dbReference>
<organism evidence="3 4">
    <name type="scientific">Hydnum rufescens UP504</name>
    <dbReference type="NCBI Taxonomy" id="1448309"/>
    <lineage>
        <taxon>Eukaryota</taxon>
        <taxon>Fungi</taxon>
        <taxon>Dikarya</taxon>
        <taxon>Basidiomycota</taxon>
        <taxon>Agaricomycotina</taxon>
        <taxon>Agaricomycetes</taxon>
        <taxon>Cantharellales</taxon>
        <taxon>Hydnaceae</taxon>
        <taxon>Hydnum</taxon>
    </lineage>
</organism>
<comment type="caution">
    <text evidence="3">The sequence shown here is derived from an EMBL/GenBank/DDBJ whole genome shotgun (WGS) entry which is preliminary data.</text>
</comment>
<feature type="domain" description="RPA43 OB" evidence="2">
    <location>
        <begin position="5"/>
        <end position="118"/>
    </location>
</feature>
<evidence type="ECO:0000313" key="4">
    <source>
        <dbReference type="Proteomes" id="UP000886523"/>
    </source>
</evidence>
<feature type="region of interest" description="Disordered" evidence="1">
    <location>
        <begin position="123"/>
        <end position="261"/>
    </location>
</feature>
<dbReference type="AlphaFoldDB" id="A0A9P6B820"/>
<keyword evidence="4" id="KW-1185">Reference proteome</keyword>
<evidence type="ECO:0000259" key="2">
    <source>
        <dbReference type="Pfam" id="PF17875"/>
    </source>
</evidence>
<accession>A0A9P6B820</accession>
<feature type="compositionally biased region" description="Polar residues" evidence="1">
    <location>
        <begin position="181"/>
        <end position="190"/>
    </location>
</feature>
<feature type="compositionally biased region" description="Polar residues" evidence="1">
    <location>
        <begin position="131"/>
        <end position="140"/>
    </location>
</feature>
<proteinExistence type="predicted"/>
<feature type="compositionally biased region" description="Acidic residues" evidence="1">
    <location>
        <begin position="159"/>
        <end position="169"/>
    </location>
</feature>
<gene>
    <name evidence="3" type="ORF">BS47DRAFT_1337470</name>
</gene>
<dbReference type="Gene3D" id="2.40.50.1060">
    <property type="match status" value="1"/>
</dbReference>
<dbReference type="InterPro" id="IPR041178">
    <property type="entry name" value="RPA43_OB"/>
</dbReference>
<name>A0A9P6B820_9AGAM</name>
<feature type="compositionally biased region" description="Basic and acidic residues" evidence="1">
    <location>
        <begin position="232"/>
        <end position="241"/>
    </location>
</feature>